<gene>
    <name evidence="2" type="ORF">WMSIL1_LOCUS11709</name>
</gene>
<feature type="compositionally biased region" description="Low complexity" evidence="1">
    <location>
        <begin position="203"/>
        <end position="212"/>
    </location>
</feature>
<organism evidence="2 3">
    <name type="scientific">Hymenolepis diminuta</name>
    <name type="common">Rat tapeworm</name>
    <dbReference type="NCBI Taxonomy" id="6216"/>
    <lineage>
        <taxon>Eukaryota</taxon>
        <taxon>Metazoa</taxon>
        <taxon>Spiralia</taxon>
        <taxon>Lophotrochozoa</taxon>
        <taxon>Platyhelminthes</taxon>
        <taxon>Cestoda</taxon>
        <taxon>Eucestoda</taxon>
        <taxon>Cyclophyllidea</taxon>
        <taxon>Hymenolepididae</taxon>
        <taxon>Hymenolepis</taxon>
    </lineage>
</organism>
<reference evidence="2 3" key="1">
    <citation type="submission" date="2019-07" db="EMBL/GenBank/DDBJ databases">
        <authorList>
            <person name="Jastrzebski P J."/>
            <person name="Paukszto L."/>
            <person name="Jastrzebski P J."/>
        </authorList>
    </citation>
    <scope>NUCLEOTIDE SEQUENCE [LARGE SCALE GENOMIC DNA]</scope>
    <source>
        <strain evidence="2 3">WMS-il1</strain>
    </source>
</reference>
<dbReference type="AlphaFoldDB" id="A0A564Z0Y2"/>
<evidence type="ECO:0000256" key="1">
    <source>
        <dbReference type="SAM" id="MobiDB-lite"/>
    </source>
</evidence>
<sequence length="222" mass="24178">MNAISQVSLRLCEEEVSVEFNFITTNSPKNSDDNERLLAILEEEYQESFGLGSSDHSESVPSILRKITPPRLSDPPPMSATLNTARHSAYTPHRFASVSTTTMSNGNGIYNEPCDARRLGGGAVKKIPSLRRASLAASIYCDTEHHRQEGFLQPPSPQGSPDSLQLNHLRETSSSSGLTANSNGRKNGASSYTPHQWKDHDSGSSSLSNSRDVSSHNNSHLE</sequence>
<proteinExistence type="predicted"/>
<accession>A0A564Z0Y2</accession>
<dbReference type="Proteomes" id="UP000321570">
    <property type="component" value="Unassembled WGS sequence"/>
</dbReference>
<keyword evidence="3" id="KW-1185">Reference proteome</keyword>
<protein>
    <submittedName>
        <fullName evidence="2">Uncharacterized protein</fullName>
    </submittedName>
</protein>
<name>A0A564Z0Y2_HYMDI</name>
<dbReference type="EMBL" id="CABIJS010000555">
    <property type="protein sequence ID" value="VUZ53171.1"/>
    <property type="molecule type" value="Genomic_DNA"/>
</dbReference>
<feature type="compositionally biased region" description="Polar residues" evidence="1">
    <location>
        <begin position="172"/>
        <end position="194"/>
    </location>
</feature>
<feature type="region of interest" description="Disordered" evidence="1">
    <location>
        <begin position="172"/>
        <end position="222"/>
    </location>
</feature>
<evidence type="ECO:0000313" key="2">
    <source>
        <dbReference type="EMBL" id="VUZ53171.1"/>
    </source>
</evidence>
<evidence type="ECO:0000313" key="3">
    <source>
        <dbReference type="Proteomes" id="UP000321570"/>
    </source>
</evidence>